<evidence type="ECO:0000256" key="14">
    <source>
        <dbReference type="ARBA" id="ARBA00023270"/>
    </source>
</evidence>
<keyword evidence="15" id="KW-0670">Pyruvate</keyword>
<evidence type="ECO:0000256" key="10">
    <source>
        <dbReference type="ARBA" id="ARBA00023066"/>
    </source>
</evidence>
<keyword evidence="13" id="KW-0456">Lyase</keyword>
<dbReference type="EC" id="4.1.1.50" evidence="6"/>
<evidence type="ECO:0000256" key="15">
    <source>
        <dbReference type="ARBA" id="ARBA00023317"/>
    </source>
</evidence>
<evidence type="ECO:0000256" key="3">
    <source>
        <dbReference type="ARBA" id="ARBA00004911"/>
    </source>
</evidence>
<feature type="region of interest" description="Disordered" evidence="17">
    <location>
        <begin position="1257"/>
        <end position="1345"/>
    </location>
</feature>
<keyword evidence="14" id="KW-0704">Schiff base</keyword>
<dbReference type="InterPro" id="IPR016067">
    <property type="entry name" value="S-AdoMet_deCO2ase_core"/>
</dbReference>
<evidence type="ECO:0000313" key="19">
    <source>
        <dbReference type="Proteomes" id="UP000308365"/>
    </source>
</evidence>
<evidence type="ECO:0000256" key="7">
    <source>
        <dbReference type="ARBA" id="ARBA00022691"/>
    </source>
</evidence>
<feature type="region of interest" description="Disordered" evidence="17">
    <location>
        <begin position="1466"/>
        <end position="1488"/>
    </location>
</feature>
<feature type="compositionally biased region" description="Basic and acidic residues" evidence="17">
    <location>
        <begin position="1217"/>
        <end position="1236"/>
    </location>
</feature>
<evidence type="ECO:0000256" key="9">
    <source>
        <dbReference type="ARBA" id="ARBA00022813"/>
    </source>
</evidence>
<feature type="compositionally biased region" description="Basic and acidic residues" evidence="17">
    <location>
        <begin position="1330"/>
        <end position="1339"/>
    </location>
</feature>
<evidence type="ECO:0000313" key="18">
    <source>
        <dbReference type="EMBL" id="TKC41100.1"/>
    </source>
</evidence>
<sequence length="1813" mass="203368">MAIICKGVIANITHFHHPKDTLPDFRDFSIPMEFSDLITKSVIESGAFERVVKPTMLFHRKNQRNKIVLLRAEKQEGTLTKEQRSLTQRRSQVRNGSHVMMAGPTGGCRGCAAPERVVVDGVHTGADGLLLQLRHPTSNEPASHTQQQRQRQPQHSPGSIPLRSLLSSLLGLPRLLGLAVYCQLPLPLSLLIELHRLRQDRIQGVIVQAQPLQTPELSKADRQGDQPAVEEVQVPEVDQEAETRWQLPQFVLTHVQLHQVCEAMEIRRKGSQFIAGRIQYGGLWGDSSRRFPPLVTPGERAFDGQGKGRDNDEEDKKEEEKYWSLVGAGAVEASFCEHLETHISDSQEAMPWEGASHITGSALHEKIIIREEICPYEPRGILWEENEDGKFVVFSKALIKISIFQHQKQQNLFPSKSIFIFITDSTFMRETKFSQHYLAVLPFIKAQGFYNWHFDNKLEADMGTGVTIMDKQMNDQKRQQTEREVIKTQKQKKASLIACCRRPLDECTTTHRPADVRGYLNNAVAPSLTVMEAAHFFEGTEKLLEVWFSRQQPDATQGFGDLRTIPRYKWDILLKDVQCSVISVTKTDKQEAYVLSESSMFASKRRFILKTCGTTLLLKAPVPLLKLARDYNGFDSIQSFFYFRKNFMKPVHQGYPHGNFQEEIEFLNAIFPNGAAYCMGHMNSDCWYLYTLDFPESRGISQPYQTLEILMSELDPAVMDQFYMKDGVTAKDVTHESRICDLIPGSVIDATLFDPCGYSMNGMKSDGIYRTIHIYPHHSRTRIFLYDLIRKVVEVFKPGKFVTTLFANQSSKCRTVLSSPQKTEGFKGLDCQSALLSDNNFVFTSFAKKHQQQQRSTLLVLYKILYKNWGRCFGTKRTVVVGSDQLGYGGFRQPQRGIHTCEGIHSYRKFGGTSMQQTEVFTSQNSEEESSNGSGSGKKLWPYIQRRPMKLYPDKRILLQGSGVRFQVSMSPNKSKSMYYEKDTIVLFSVTHVKTNLRREKDILKQTEKGCGMEMLSARRLKVLNARSQDFVATRWPETEFLDMPWLRNSNHLQVLTGLRFKLQHTPFQGKTDLLQLTGQEARPDRVVQAARPELGAIVRNVNTAGPVCVALELPEDVNMEKSPSTAHFSNAKLISSMLCDTLPKFPTSHEIELDLEFTMKGRGCGCSGRSGAHLRGDVVQPRIGSSGAGQLPIHPSVRHDPKGGRIWTRSSLSEKQVIREDGSEHPDEERYSDHHSLSLQSICLRVEASSAMLTECPEEETSPAEAACGLAPGPRVPVPAPDPASSRPRSPPTSTAGAQEPARLAHRLPTRNRNWPVGGTRAMASGRGQESRRGDGKRLRAASKGFKDNNKKMATTQLLLRTPSPKVPQCPGGVEAEEWRATPRAGRGVRADLHAPPAKDTTRRAEGDAENLPAPGEPAPPPPALTGRGARLIGFNGPEKEEAKAAVAEAAGRVRGAARAVPAPAGSRVTRAAETRGGGGGWVREAGPLRIPRGRHWPAAGIVRRASPAATLRRSVRRGVPAEPGAAAAPLTRAGRSRRLSCETLTRSKVDNQQVKMLRKMIQRNRMESGGVRTSERVLQETMILDRITKTGLACVSMLYPKVLAAKEKEAVETTRQDTLGGNIPRIGRLELRPSNEMREVENFKLLRLSIATDRDPRALSQNEEEGYLSDCEENRNKTKQKNVYSLDKAETRNHKKEIGKGAKKKKVLRRFRKIFTLKCEELATNRNANFLKGRRRIQSETQQSTAIDGDKMTSTLNPEGNNEFYRVAPEIDPRNLAITYKTSEQKMNRARLQEHTDFLNLRGIQVSNKHT</sequence>
<dbReference type="GO" id="GO:0019810">
    <property type="term" value="F:putrescine binding"/>
    <property type="evidence" value="ECO:0007669"/>
    <property type="project" value="TreeGrafter"/>
</dbReference>
<accession>A0A4V5P9D6</accession>
<dbReference type="Proteomes" id="UP000308365">
    <property type="component" value="Unassembled WGS sequence"/>
</dbReference>
<feature type="region of interest" description="Disordered" evidence="17">
    <location>
        <begin position="1383"/>
        <end position="1425"/>
    </location>
</feature>
<organism evidence="18 19">
    <name type="scientific">Monodon monoceros</name>
    <name type="common">Narwhal</name>
    <name type="synonym">Ceratodon monodon</name>
    <dbReference type="NCBI Taxonomy" id="40151"/>
    <lineage>
        <taxon>Eukaryota</taxon>
        <taxon>Metazoa</taxon>
        <taxon>Chordata</taxon>
        <taxon>Craniata</taxon>
        <taxon>Vertebrata</taxon>
        <taxon>Euteleostomi</taxon>
        <taxon>Mammalia</taxon>
        <taxon>Eutheria</taxon>
        <taxon>Laurasiatheria</taxon>
        <taxon>Artiodactyla</taxon>
        <taxon>Whippomorpha</taxon>
        <taxon>Cetacea</taxon>
        <taxon>Odontoceti</taxon>
        <taxon>Monodontidae</taxon>
        <taxon>Monodon</taxon>
    </lineage>
</organism>
<keyword evidence="11" id="KW-0620">Polyamine biosynthesis</keyword>
<dbReference type="InterPro" id="IPR001985">
    <property type="entry name" value="S-AdoMet_decarboxylase_euk"/>
</dbReference>
<keyword evidence="7" id="KW-0949">S-adenosyl-L-methionine</keyword>
<dbReference type="UniPathway" id="UPA00331">
    <property type="reaction ID" value="UER00451"/>
</dbReference>
<dbReference type="Gene3D" id="3.60.90.10">
    <property type="entry name" value="S-adenosylmethionine decarboxylase"/>
    <property type="match status" value="1"/>
</dbReference>
<dbReference type="SUPFAM" id="SSF56276">
    <property type="entry name" value="S-adenosylmethionine decarboxylase"/>
    <property type="match status" value="1"/>
</dbReference>
<dbReference type="Pfam" id="PF01536">
    <property type="entry name" value="SAM_decarbox"/>
    <property type="match status" value="1"/>
</dbReference>
<comment type="similarity">
    <text evidence="4">Belongs to the eukaryotic AdoMetDC family.</text>
</comment>
<evidence type="ECO:0000256" key="5">
    <source>
        <dbReference type="ARBA" id="ARBA00011475"/>
    </source>
</evidence>
<evidence type="ECO:0000256" key="1">
    <source>
        <dbReference type="ARBA" id="ARBA00001928"/>
    </source>
</evidence>
<evidence type="ECO:0000256" key="2">
    <source>
        <dbReference type="ARBA" id="ARBA00002587"/>
    </source>
</evidence>
<dbReference type="NCBIfam" id="TIGR00535">
    <property type="entry name" value="SAM_DCase"/>
    <property type="match status" value="1"/>
</dbReference>
<evidence type="ECO:0000256" key="8">
    <source>
        <dbReference type="ARBA" id="ARBA00022793"/>
    </source>
</evidence>
<dbReference type="FunFam" id="3.60.90.10:FF:000003">
    <property type="entry name" value="S-adenosylmethionine decarboxylase proenzyme"/>
    <property type="match status" value="1"/>
</dbReference>
<feature type="compositionally biased region" description="Low complexity" evidence="17">
    <location>
        <begin position="146"/>
        <end position="160"/>
    </location>
</feature>
<feature type="compositionally biased region" description="Polar residues" evidence="17">
    <location>
        <begin position="136"/>
        <end position="145"/>
    </location>
</feature>
<feature type="compositionally biased region" description="Basic and acidic residues" evidence="17">
    <location>
        <begin position="300"/>
        <end position="310"/>
    </location>
</feature>
<evidence type="ECO:0000256" key="6">
    <source>
        <dbReference type="ARBA" id="ARBA00012357"/>
    </source>
</evidence>
<gene>
    <name evidence="18" type="ORF">EI555_018696</name>
</gene>
<dbReference type="PANTHER" id="PTHR11570:SF0">
    <property type="entry name" value="S-ADENOSYLMETHIONINE DECARBOXYLASE PROENZYME"/>
    <property type="match status" value="1"/>
</dbReference>
<keyword evidence="12" id="KW-0865">Zymogen</keyword>
<comment type="catalytic activity">
    <reaction evidence="16">
        <text>S-adenosyl-L-methionine + H(+) = S-adenosyl 3-(methylsulfanyl)propylamine + CO2</text>
        <dbReference type="Rhea" id="RHEA:15981"/>
        <dbReference type="ChEBI" id="CHEBI:15378"/>
        <dbReference type="ChEBI" id="CHEBI:16526"/>
        <dbReference type="ChEBI" id="CHEBI:57443"/>
        <dbReference type="ChEBI" id="CHEBI:59789"/>
        <dbReference type="EC" id="4.1.1.50"/>
    </reaction>
</comment>
<evidence type="ECO:0000256" key="4">
    <source>
        <dbReference type="ARBA" id="ARBA00008466"/>
    </source>
</evidence>
<evidence type="ECO:0000256" key="12">
    <source>
        <dbReference type="ARBA" id="ARBA00023145"/>
    </source>
</evidence>
<keyword evidence="10" id="KW-0745">Spermidine biosynthesis</keyword>
<comment type="cofactor">
    <cofactor evidence="1">
        <name>pyruvate</name>
        <dbReference type="ChEBI" id="CHEBI:15361"/>
    </cofactor>
</comment>
<dbReference type="PANTHER" id="PTHR11570">
    <property type="entry name" value="S-ADENOSYLMETHIONINE DECARBOXYLASE"/>
    <property type="match status" value="1"/>
</dbReference>
<dbReference type="GO" id="GO:0006597">
    <property type="term" value="P:spermine biosynthetic process"/>
    <property type="evidence" value="ECO:0007669"/>
    <property type="project" value="InterPro"/>
</dbReference>
<feature type="region of interest" description="Disordered" evidence="17">
    <location>
        <begin position="1185"/>
        <end position="1236"/>
    </location>
</feature>
<evidence type="ECO:0000256" key="16">
    <source>
        <dbReference type="ARBA" id="ARBA00048112"/>
    </source>
</evidence>
<keyword evidence="9" id="KW-0068">Autocatalytic cleavage</keyword>
<dbReference type="GO" id="GO:0005829">
    <property type="term" value="C:cytosol"/>
    <property type="evidence" value="ECO:0007669"/>
    <property type="project" value="TreeGrafter"/>
</dbReference>
<dbReference type="EMBL" id="RWIC01000676">
    <property type="protein sequence ID" value="TKC41100.1"/>
    <property type="molecule type" value="Genomic_DNA"/>
</dbReference>
<comment type="function">
    <text evidence="2">Essential for biosynthesis of the polyamines spermidine and spermine. Promotes maintenance and self-renewal of embryonic stem cells, by maintaining spermine levels.</text>
</comment>
<feature type="non-terminal residue" evidence="18">
    <location>
        <position position="1813"/>
    </location>
</feature>
<feature type="compositionally biased region" description="Low complexity" evidence="17">
    <location>
        <begin position="1284"/>
        <end position="1298"/>
    </location>
</feature>
<reference evidence="19" key="1">
    <citation type="journal article" date="2019" name="IScience">
        <title>Narwhal Genome Reveals Long-Term Low Genetic Diversity despite Current Large Abundance Size.</title>
        <authorList>
            <person name="Westbury M.V."/>
            <person name="Petersen B."/>
            <person name="Garde E."/>
            <person name="Heide-Jorgensen M.P."/>
            <person name="Lorenzen E.D."/>
        </authorList>
    </citation>
    <scope>NUCLEOTIDE SEQUENCE [LARGE SCALE GENOMIC DNA]</scope>
</reference>
<feature type="region of interest" description="Disordered" evidence="17">
    <location>
        <begin position="294"/>
        <end position="319"/>
    </location>
</feature>
<dbReference type="GO" id="GO:0004014">
    <property type="term" value="F:adenosylmethionine decarboxylase activity"/>
    <property type="evidence" value="ECO:0007669"/>
    <property type="project" value="UniProtKB-EC"/>
</dbReference>
<proteinExistence type="inferred from homology"/>
<evidence type="ECO:0000256" key="17">
    <source>
        <dbReference type="SAM" id="MobiDB-lite"/>
    </source>
</evidence>
<feature type="region of interest" description="Disordered" evidence="17">
    <location>
        <begin position="136"/>
        <end position="160"/>
    </location>
</feature>
<comment type="pathway">
    <text evidence="3">Amine and polyamine biosynthesis; S-adenosylmethioninamine biosynthesis; S-adenosylmethioninamine from S-adenosyl-L-methionine: step 1/1.</text>
</comment>
<comment type="subunit">
    <text evidence="5">Heterotetramer of two alpha and two beta chains.</text>
</comment>
<dbReference type="GO" id="GO:0008295">
    <property type="term" value="P:spermidine biosynthetic process"/>
    <property type="evidence" value="ECO:0007669"/>
    <property type="project" value="UniProtKB-KW"/>
</dbReference>
<evidence type="ECO:0000256" key="13">
    <source>
        <dbReference type="ARBA" id="ARBA00023239"/>
    </source>
</evidence>
<feature type="compositionally biased region" description="Pro residues" evidence="17">
    <location>
        <begin position="1416"/>
        <end position="1425"/>
    </location>
</feature>
<keyword evidence="8" id="KW-0210">Decarboxylase</keyword>
<name>A0A4V5P9D6_MONMO</name>
<dbReference type="InterPro" id="IPR048283">
    <property type="entry name" value="AdoMetDC-like"/>
</dbReference>
<evidence type="ECO:0000256" key="11">
    <source>
        <dbReference type="ARBA" id="ARBA00023115"/>
    </source>
</evidence>
<comment type="caution">
    <text evidence="18">The sequence shown here is derived from an EMBL/GenBank/DDBJ whole genome shotgun (WGS) entry which is preliminary data.</text>
</comment>
<protein>
    <recommendedName>
        <fullName evidence="6">adenosylmethionine decarboxylase</fullName>
        <ecNumber evidence="6">4.1.1.50</ecNumber>
    </recommendedName>
</protein>